<dbReference type="PANTHER" id="PTHR12652">
    <property type="entry name" value="PEROXISOMAL BIOGENESIS FACTOR 11"/>
    <property type="match status" value="1"/>
</dbReference>
<evidence type="ECO:0000256" key="3">
    <source>
        <dbReference type="ARBA" id="ARBA00023140"/>
    </source>
</evidence>
<name>A0A9W9KP38_9EURO</name>
<evidence type="ECO:0000256" key="4">
    <source>
        <dbReference type="ARBA" id="ARBA00046271"/>
    </source>
</evidence>
<protein>
    <recommendedName>
        <fullName evidence="9">Peroxisomal biogenesis factor 11</fullName>
    </recommendedName>
</protein>
<dbReference type="Proteomes" id="UP001149165">
    <property type="component" value="Unassembled WGS sequence"/>
</dbReference>
<evidence type="ECO:0000256" key="1">
    <source>
        <dbReference type="ARBA" id="ARBA00022593"/>
    </source>
</evidence>
<reference evidence="7" key="1">
    <citation type="submission" date="2022-11" db="EMBL/GenBank/DDBJ databases">
        <authorList>
            <person name="Petersen C."/>
        </authorList>
    </citation>
    <scope>NUCLEOTIDE SEQUENCE</scope>
    <source>
        <strain evidence="7">IBT 30069</strain>
    </source>
</reference>
<dbReference type="InterPro" id="IPR008733">
    <property type="entry name" value="PEX11"/>
</dbReference>
<evidence type="ECO:0008006" key="9">
    <source>
        <dbReference type="Google" id="ProtNLM"/>
    </source>
</evidence>
<dbReference type="Pfam" id="PF05648">
    <property type="entry name" value="PEX11"/>
    <property type="match status" value="1"/>
</dbReference>
<gene>
    <name evidence="7" type="ORF">N7456_001709</name>
</gene>
<keyword evidence="1" id="KW-0962">Peroxisome biogenesis</keyword>
<comment type="caution">
    <text evidence="7">The sequence shown here is derived from an EMBL/GenBank/DDBJ whole genome shotgun (WGS) entry which is preliminary data.</text>
</comment>
<keyword evidence="3" id="KW-0576">Peroxisome</keyword>
<dbReference type="GO" id="GO:0005778">
    <property type="term" value="C:peroxisomal membrane"/>
    <property type="evidence" value="ECO:0007669"/>
    <property type="project" value="UniProtKB-SubCell"/>
</dbReference>
<evidence type="ECO:0000313" key="7">
    <source>
        <dbReference type="EMBL" id="KAJ5113175.1"/>
    </source>
</evidence>
<feature type="region of interest" description="Disordered" evidence="5">
    <location>
        <begin position="145"/>
        <end position="167"/>
    </location>
</feature>
<evidence type="ECO:0000256" key="5">
    <source>
        <dbReference type="SAM" id="MobiDB-lite"/>
    </source>
</evidence>
<dbReference type="OrthoDB" id="3636394at2759"/>
<keyword evidence="6" id="KW-0812">Transmembrane</keyword>
<keyword evidence="2 6" id="KW-0472">Membrane</keyword>
<accession>A0A9W9KP38</accession>
<keyword evidence="8" id="KW-1185">Reference proteome</keyword>
<proteinExistence type="predicted"/>
<reference evidence="7" key="2">
    <citation type="journal article" date="2023" name="IMA Fungus">
        <title>Comparative genomic study of the Penicillium genus elucidates a diverse pangenome and 15 lateral gene transfer events.</title>
        <authorList>
            <person name="Petersen C."/>
            <person name="Sorensen T."/>
            <person name="Nielsen M.R."/>
            <person name="Sondergaard T.E."/>
            <person name="Sorensen J.L."/>
            <person name="Fitzpatrick D.A."/>
            <person name="Frisvad J.C."/>
            <person name="Nielsen K.L."/>
        </authorList>
    </citation>
    <scope>NUCLEOTIDE SEQUENCE</scope>
    <source>
        <strain evidence="7">IBT 30069</strain>
    </source>
</reference>
<feature type="transmembrane region" description="Helical" evidence="6">
    <location>
        <begin position="122"/>
        <end position="141"/>
    </location>
</feature>
<keyword evidence="6" id="KW-1133">Transmembrane helix</keyword>
<evidence type="ECO:0000256" key="6">
    <source>
        <dbReference type="SAM" id="Phobius"/>
    </source>
</evidence>
<dbReference type="AlphaFoldDB" id="A0A9W9KP38"/>
<evidence type="ECO:0000313" key="8">
    <source>
        <dbReference type="Proteomes" id="UP001149165"/>
    </source>
</evidence>
<dbReference type="GO" id="GO:0016559">
    <property type="term" value="P:peroxisome fission"/>
    <property type="evidence" value="ECO:0007669"/>
    <property type="project" value="InterPro"/>
</dbReference>
<organism evidence="7 8">
    <name type="scientific">Penicillium angulare</name>
    <dbReference type="NCBI Taxonomy" id="116970"/>
    <lineage>
        <taxon>Eukaryota</taxon>
        <taxon>Fungi</taxon>
        <taxon>Dikarya</taxon>
        <taxon>Ascomycota</taxon>
        <taxon>Pezizomycotina</taxon>
        <taxon>Eurotiomycetes</taxon>
        <taxon>Eurotiomycetidae</taxon>
        <taxon>Eurotiales</taxon>
        <taxon>Aspergillaceae</taxon>
        <taxon>Penicillium</taxon>
    </lineage>
</organism>
<dbReference type="PANTHER" id="PTHR12652:SF23">
    <property type="entry name" value="MICROBODY (PEROXISOME) PROLIFERATION PROTEIN PEROXIN 11B (EUROFUNG)"/>
    <property type="match status" value="1"/>
</dbReference>
<dbReference type="EMBL" id="JAPQKH010000002">
    <property type="protein sequence ID" value="KAJ5113175.1"/>
    <property type="molecule type" value="Genomic_DNA"/>
</dbReference>
<comment type="subcellular location">
    <subcellularLocation>
        <location evidence="4">Peroxisome membrane</location>
    </subcellularLocation>
</comment>
<feature type="transmembrane region" description="Helical" evidence="6">
    <location>
        <begin position="202"/>
        <end position="220"/>
    </location>
</feature>
<evidence type="ECO:0000256" key="2">
    <source>
        <dbReference type="ARBA" id="ARBA00023136"/>
    </source>
</evidence>
<sequence>MARVTRFINDGTGLEKTLRLIQSLAQIAAVFTVGSTAVRLTTAKLQLALSRRFFRFFCFLESFEQVSALLTNGGRNSVAGWLDLGKWTSFGLYFITEDLTILHAMGVWTVPWEERVMRQANTYWFFALCFSLAGSLYKIFFSAPTKPANKSKSKSKNGKEKKTEEPVVEAPKTSALVQQFVVDSCDLLLPLELLGWYPTGDLVLGVTMVLSTILTGWNVWARV</sequence>